<comment type="caution">
    <text evidence="2">The sequence shown here is derived from an EMBL/GenBank/DDBJ whole genome shotgun (WGS) entry which is preliminary data.</text>
</comment>
<feature type="domain" description="F-box" evidence="1">
    <location>
        <begin position="46"/>
        <end position="108"/>
    </location>
</feature>
<proteinExistence type="predicted"/>
<dbReference type="AlphaFoldDB" id="A0AAD7CFL7"/>
<sequence length="461" mass="51620">MTAVRATAVAVNGRLAPLEKFIELCSSYRTELRRSIVTHRSILSPIRRLPNELLAEIFTAAVKDAFRGSDRLDCLSPWSQPPWTLARVCRRWAAIVLGTPSMWSRIFLNLDAIGAGPGAVALTELLHQRSGGLPLSITMNERYNSETRGVLDVVFTHCERWQHWELLVSRGSPLLLDIPTAHAGRLPNLTTLKIYAEFGPDDAEFESLAGFRNIFAIAPRLTAVYASFEDSNRVFSRPPLEFPWPQLTTLSIGLRFSEEALPLIPQLSTIVNLRVQCTKADPFPAQSPITLPHLRMLEVKAQYRSDPLRSLSLLGCLTTPLLEHLGVQDEATKDEILSLITRSRCKLKSFHFIHDTICPEDVLSLIREMSNLRELKMGDFAETSTPLSVPPVSIIQGLHSHWLAVRRQLGPGSRLSVCVVDDNRPSIDPDVISLMQKDGLFIDILPHVWQFDSLVDAKFDT</sequence>
<evidence type="ECO:0000313" key="2">
    <source>
        <dbReference type="EMBL" id="KAJ7646498.1"/>
    </source>
</evidence>
<evidence type="ECO:0000259" key="1">
    <source>
        <dbReference type="Pfam" id="PF12937"/>
    </source>
</evidence>
<keyword evidence="3" id="KW-1185">Reference proteome</keyword>
<dbReference type="Pfam" id="PF12937">
    <property type="entry name" value="F-box-like"/>
    <property type="match status" value="1"/>
</dbReference>
<dbReference type="SUPFAM" id="SSF52047">
    <property type="entry name" value="RNI-like"/>
    <property type="match status" value="1"/>
</dbReference>
<evidence type="ECO:0000313" key="3">
    <source>
        <dbReference type="Proteomes" id="UP001221142"/>
    </source>
</evidence>
<dbReference type="InterPro" id="IPR032675">
    <property type="entry name" value="LRR_dom_sf"/>
</dbReference>
<dbReference type="Proteomes" id="UP001221142">
    <property type="component" value="Unassembled WGS sequence"/>
</dbReference>
<organism evidence="2 3">
    <name type="scientific">Roridomyces roridus</name>
    <dbReference type="NCBI Taxonomy" id="1738132"/>
    <lineage>
        <taxon>Eukaryota</taxon>
        <taxon>Fungi</taxon>
        <taxon>Dikarya</taxon>
        <taxon>Basidiomycota</taxon>
        <taxon>Agaricomycotina</taxon>
        <taxon>Agaricomycetes</taxon>
        <taxon>Agaricomycetidae</taxon>
        <taxon>Agaricales</taxon>
        <taxon>Marasmiineae</taxon>
        <taxon>Mycenaceae</taxon>
        <taxon>Roridomyces</taxon>
    </lineage>
</organism>
<accession>A0AAD7CFL7</accession>
<dbReference type="InterPro" id="IPR001810">
    <property type="entry name" value="F-box_dom"/>
</dbReference>
<dbReference type="Gene3D" id="3.80.10.10">
    <property type="entry name" value="Ribonuclease Inhibitor"/>
    <property type="match status" value="1"/>
</dbReference>
<name>A0AAD7CFL7_9AGAR</name>
<dbReference type="EMBL" id="JARKIF010000002">
    <property type="protein sequence ID" value="KAJ7646498.1"/>
    <property type="molecule type" value="Genomic_DNA"/>
</dbReference>
<protein>
    <recommendedName>
        <fullName evidence="1">F-box domain-containing protein</fullName>
    </recommendedName>
</protein>
<dbReference type="Gene3D" id="1.20.1280.50">
    <property type="match status" value="1"/>
</dbReference>
<gene>
    <name evidence="2" type="ORF">FB45DRAFT_1051184</name>
</gene>
<reference evidence="2" key="1">
    <citation type="submission" date="2023-03" db="EMBL/GenBank/DDBJ databases">
        <title>Massive genome expansion in bonnet fungi (Mycena s.s.) driven by repeated elements and novel gene families across ecological guilds.</title>
        <authorList>
            <consortium name="Lawrence Berkeley National Laboratory"/>
            <person name="Harder C.B."/>
            <person name="Miyauchi S."/>
            <person name="Viragh M."/>
            <person name="Kuo A."/>
            <person name="Thoen E."/>
            <person name="Andreopoulos B."/>
            <person name="Lu D."/>
            <person name="Skrede I."/>
            <person name="Drula E."/>
            <person name="Henrissat B."/>
            <person name="Morin E."/>
            <person name="Kohler A."/>
            <person name="Barry K."/>
            <person name="LaButti K."/>
            <person name="Morin E."/>
            <person name="Salamov A."/>
            <person name="Lipzen A."/>
            <person name="Mereny Z."/>
            <person name="Hegedus B."/>
            <person name="Baldrian P."/>
            <person name="Stursova M."/>
            <person name="Weitz H."/>
            <person name="Taylor A."/>
            <person name="Grigoriev I.V."/>
            <person name="Nagy L.G."/>
            <person name="Martin F."/>
            <person name="Kauserud H."/>
        </authorList>
    </citation>
    <scope>NUCLEOTIDE SEQUENCE</scope>
    <source>
        <strain evidence="2">9284</strain>
    </source>
</reference>